<keyword evidence="2" id="KW-1133">Transmembrane helix</keyword>
<reference evidence="3 4" key="1">
    <citation type="submission" date="2019-06" db="EMBL/GenBank/DDBJ databases">
        <title>Sequencing the genomes of 1000 actinobacteria strains.</title>
        <authorList>
            <person name="Klenk H.-P."/>
        </authorList>
    </citation>
    <scope>NUCLEOTIDE SEQUENCE [LARGE SCALE GENOMIC DNA]</scope>
    <source>
        <strain evidence="3 4">DSM 8251</strain>
    </source>
</reference>
<feature type="region of interest" description="Disordered" evidence="1">
    <location>
        <begin position="1"/>
        <end position="40"/>
    </location>
</feature>
<comment type="caution">
    <text evidence="3">The sequence shown here is derived from an EMBL/GenBank/DDBJ whole genome shotgun (WGS) entry which is preliminary data.</text>
</comment>
<accession>A0A542ZDB4</accession>
<gene>
    <name evidence="3" type="ORF">FB460_2196</name>
</gene>
<keyword evidence="2" id="KW-0812">Transmembrane</keyword>
<evidence type="ECO:0000313" key="3">
    <source>
        <dbReference type="EMBL" id="TQL58335.1"/>
    </source>
</evidence>
<organism evidence="3 4">
    <name type="scientific">Propioniferax innocua</name>
    <dbReference type="NCBI Taxonomy" id="1753"/>
    <lineage>
        <taxon>Bacteria</taxon>
        <taxon>Bacillati</taxon>
        <taxon>Actinomycetota</taxon>
        <taxon>Actinomycetes</taxon>
        <taxon>Propionibacteriales</taxon>
        <taxon>Propionibacteriaceae</taxon>
        <taxon>Propioniferax</taxon>
    </lineage>
</organism>
<proteinExistence type="predicted"/>
<dbReference type="Proteomes" id="UP000316196">
    <property type="component" value="Unassembled WGS sequence"/>
</dbReference>
<protein>
    <submittedName>
        <fullName evidence="3">Uncharacterized protein</fullName>
    </submittedName>
</protein>
<feature type="transmembrane region" description="Helical" evidence="2">
    <location>
        <begin position="47"/>
        <end position="67"/>
    </location>
</feature>
<keyword evidence="4" id="KW-1185">Reference proteome</keyword>
<keyword evidence="2" id="KW-0472">Membrane</keyword>
<evidence type="ECO:0000256" key="2">
    <source>
        <dbReference type="SAM" id="Phobius"/>
    </source>
</evidence>
<evidence type="ECO:0000313" key="4">
    <source>
        <dbReference type="Proteomes" id="UP000316196"/>
    </source>
</evidence>
<dbReference type="EMBL" id="VFOR01000002">
    <property type="protein sequence ID" value="TQL58335.1"/>
    <property type="molecule type" value="Genomic_DNA"/>
</dbReference>
<feature type="compositionally biased region" description="Polar residues" evidence="1">
    <location>
        <begin position="16"/>
        <end position="26"/>
    </location>
</feature>
<dbReference type="AlphaFoldDB" id="A0A542ZDB4"/>
<evidence type="ECO:0000256" key="1">
    <source>
        <dbReference type="SAM" id="MobiDB-lite"/>
    </source>
</evidence>
<name>A0A542ZDB4_9ACTN</name>
<sequence>MPPAPQGPMGQPSAPMNQPSAPTGQPSAPHAMQPNQGRPAPVRAGGIHLVGILTLVLMVIVGSWIGFRANRVSPASASVDSAWQKYGGGDSASSELTSKLRSEGFRCTDDAREDGTFRRFCGDYSAENSRSVEWAGDSESGAVSRVYIDMSPTGEGNRAVAQAAISAVVPDGPEREPAIALFQQPGASQTVEGPWGVAGYLPDGSFAATSSVPPTLSEARLLTGLSGVQPKAEAAGYTCKTSESTNALTCDRQAQDGQWTITVTDVDGQYVDVSAEVAAADVNSVDPAEELLKVIPDDPENRDARRWLEQAPRKQGSAGLWRGFVMEYRVNEAGGTVRASAGTTCHPVAPGETEYVC</sequence>